<keyword evidence="4" id="KW-1185">Reference proteome</keyword>
<feature type="signal peptide" evidence="2">
    <location>
        <begin position="1"/>
        <end position="24"/>
    </location>
</feature>
<dbReference type="EMBL" id="JALJRB010000018">
    <property type="protein sequence ID" value="MCJ8501888.1"/>
    <property type="molecule type" value="Genomic_DNA"/>
</dbReference>
<dbReference type="Proteomes" id="UP001165427">
    <property type="component" value="Unassembled WGS sequence"/>
</dbReference>
<protein>
    <submittedName>
        <fullName evidence="3">Periplasmic heavy metal sensor</fullName>
    </submittedName>
</protein>
<dbReference type="Pfam" id="PF13801">
    <property type="entry name" value="Metal_resist"/>
    <property type="match status" value="1"/>
</dbReference>
<reference evidence="3" key="1">
    <citation type="submission" date="2022-04" db="EMBL/GenBank/DDBJ databases">
        <title>Desulfatitalea alkaliphila sp. nov., a novel anaerobic sulfate-reducing bacterium isolated from terrestrial mud volcano, Taman Peninsula, Russia.</title>
        <authorList>
            <person name="Khomyakova M.A."/>
            <person name="Merkel A.Y."/>
            <person name="Slobodkin A.I."/>
        </authorList>
    </citation>
    <scope>NUCLEOTIDE SEQUENCE</scope>
    <source>
        <strain evidence="3">M08but</strain>
    </source>
</reference>
<sequence length="142" mass="16180">MFKRLCALTMVLAMVLGVAGTVPAQDSARGLWWRSADTAAALALTDKEIQQLDRAFEKARLKMIDAKSRVEAEQAKLQALLERRDLDEAAVNAQHKQLEQARTALANDRLAFLMEVRKIIGHDRFQKLKEMREASPRKRPRR</sequence>
<organism evidence="3 4">
    <name type="scientific">Desulfatitalea alkaliphila</name>
    <dbReference type="NCBI Taxonomy" id="2929485"/>
    <lineage>
        <taxon>Bacteria</taxon>
        <taxon>Pseudomonadati</taxon>
        <taxon>Thermodesulfobacteriota</taxon>
        <taxon>Desulfobacteria</taxon>
        <taxon>Desulfobacterales</taxon>
        <taxon>Desulfosarcinaceae</taxon>
        <taxon>Desulfatitalea</taxon>
    </lineage>
</organism>
<feature type="chain" id="PRO_5041262207" evidence="2">
    <location>
        <begin position="25"/>
        <end position="142"/>
    </location>
</feature>
<dbReference type="InterPro" id="IPR025961">
    <property type="entry name" value="Metal_resist"/>
</dbReference>
<gene>
    <name evidence="3" type="ORF">MRX98_14990</name>
</gene>
<dbReference type="AlphaFoldDB" id="A0AA41R5N3"/>
<accession>A0AA41R5N3</accession>
<evidence type="ECO:0000313" key="4">
    <source>
        <dbReference type="Proteomes" id="UP001165427"/>
    </source>
</evidence>
<keyword evidence="1" id="KW-0175">Coiled coil</keyword>
<name>A0AA41R5N3_9BACT</name>
<evidence type="ECO:0000313" key="3">
    <source>
        <dbReference type="EMBL" id="MCJ8501888.1"/>
    </source>
</evidence>
<evidence type="ECO:0000256" key="2">
    <source>
        <dbReference type="SAM" id="SignalP"/>
    </source>
</evidence>
<comment type="caution">
    <text evidence="3">The sequence shown here is derived from an EMBL/GenBank/DDBJ whole genome shotgun (WGS) entry which is preliminary data.</text>
</comment>
<dbReference type="Gene3D" id="1.20.120.1490">
    <property type="match status" value="1"/>
</dbReference>
<dbReference type="RefSeq" id="WP_246911230.1">
    <property type="nucleotide sequence ID" value="NZ_JALJRB010000018.1"/>
</dbReference>
<proteinExistence type="predicted"/>
<evidence type="ECO:0000256" key="1">
    <source>
        <dbReference type="SAM" id="Coils"/>
    </source>
</evidence>
<keyword evidence="2" id="KW-0732">Signal</keyword>
<feature type="coiled-coil region" evidence="1">
    <location>
        <begin position="42"/>
        <end position="83"/>
    </location>
</feature>